<dbReference type="KEGG" id="abut:Ami103574_03180"/>
<keyword evidence="1" id="KW-0282">Flagellum</keyword>
<reference evidence="1 2" key="1">
    <citation type="submission" date="2020-02" db="EMBL/GenBank/DDBJ databases">
        <authorList>
            <person name="Kim Y.B."/>
            <person name="Roh S.W."/>
        </authorList>
    </citation>
    <scope>NUCLEOTIDE SEQUENCE [LARGE SCALE GENOMIC DNA]</scope>
    <source>
        <strain evidence="1 2">DSM 103574</strain>
    </source>
</reference>
<dbReference type="AlphaFoldDB" id="A0A858BTH3"/>
<keyword evidence="2" id="KW-1185">Reference proteome</keyword>
<evidence type="ECO:0000313" key="2">
    <source>
        <dbReference type="Proteomes" id="UP000466848"/>
    </source>
</evidence>
<keyword evidence="1" id="KW-0966">Cell projection</keyword>
<name>A0A858BTH3_9FIRM</name>
<dbReference type="PANTHER" id="PTHR39185:SF1">
    <property type="entry name" value="SWARMING MOTILITY PROTEIN SWRD"/>
    <property type="match status" value="1"/>
</dbReference>
<sequence>MIKLTKLNGTTFLLNHQLIQIIEKIPESKIVLNNKEYYLVQESLEEILERIIQFDAKVANRLEDLKETFRQHP</sequence>
<proteinExistence type="predicted"/>
<dbReference type="Pfam" id="PF06289">
    <property type="entry name" value="FlbD"/>
    <property type="match status" value="1"/>
</dbReference>
<dbReference type="RefSeq" id="WP_163065245.1">
    <property type="nucleotide sequence ID" value="NZ_CP048649.1"/>
</dbReference>
<keyword evidence="1" id="KW-0969">Cilium</keyword>
<dbReference type="InterPro" id="IPR009384">
    <property type="entry name" value="SwrD-like"/>
</dbReference>
<organism evidence="1 2">
    <name type="scientific">Aminipila butyrica</name>
    <dbReference type="NCBI Taxonomy" id="433296"/>
    <lineage>
        <taxon>Bacteria</taxon>
        <taxon>Bacillati</taxon>
        <taxon>Bacillota</taxon>
        <taxon>Clostridia</taxon>
        <taxon>Peptostreptococcales</taxon>
        <taxon>Anaerovoracaceae</taxon>
        <taxon>Aminipila</taxon>
    </lineage>
</organism>
<accession>A0A858BTH3</accession>
<dbReference type="PANTHER" id="PTHR39185">
    <property type="entry name" value="SWARMING MOTILITY PROTEIN SWRD"/>
    <property type="match status" value="1"/>
</dbReference>
<dbReference type="Proteomes" id="UP000466848">
    <property type="component" value="Chromosome"/>
</dbReference>
<protein>
    <submittedName>
        <fullName evidence="1">Flagellar FlbD family protein</fullName>
    </submittedName>
</protein>
<gene>
    <name evidence="1" type="ORF">Ami103574_03180</name>
</gene>
<evidence type="ECO:0000313" key="1">
    <source>
        <dbReference type="EMBL" id="QIB68378.1"/>
    </source>
</evidence>
<dbReference type="EMBL" id="CP048649">
    <property type="protein sequence ID" value="QIB68378.1"/>
    <property type="molecule type" value="Genomic_DNA"/>
</dbReference>